<keyword evidence="1" id="KW-1133">Transmembrane helix</keyword>
<dbReference type="AlphaFoldDB" id="A0A0R0JS88"/>
<evidence type="ECO:0000256" key="1">
    <source>
        <dbReference type="SAM" id="Phobius"/>
    </source>
</evidence>
<evidence type="ECO:0000313" key="4">
    <source>
        <dbReference type="Proteomes" id="UP000008827"/>
    </source>
</evidence>
<keyword evidence="4" id="KW-1185">Reference proteome</keyword>
<protein>
    <submittedName>
        <fullName evidence="2 3">Uncharacterized protein</fullName>
    </submittedName>
</protein>
<keyword evidence="1" id="KW-0812">Transmembrane</keyword>
<dbReference type="EMBL" id="CM000838">
    <property type="protein sequence ID" value="KRH57754.1"/>
    <property type="molecule type" value="Genomic_DNA"/>
</dbReference>
<sequence>MLIYFSFLFSYKFLFRVMIHEPLSDPGIYFPFRYQGVLILPLSLIWIVFHIQGVAKQTNLPNSF</sequence>
<dbReference type="Proteomes" id="UP000008827">
    <property type="component" value="Chromosome 5"/>
</dbReference>
<evidence type="ECO:0000313" key="2">
    <source>
        <dbReference type="EMBL" id="KRH57754.1"/>
    </source>
</evidence>
<name>A0A0R0JS88_SOYBN</name>
<accession>A0A0R0JS88</accession>
<reference evidence="2 3" key="1">
    <citation type="journal article" date="2010" name="Nature">
        <title>Genome sequence of the palaeopolyploid soybean.</title>
        <authorList>
            <person name="Schmutz J."/>
            <person name="Cannon S.B."/>
            <person name="Schlueter J."/>
            <person name="Ma J."/>
            <person name="Mitros T."/>
            <person name="Nelson W."/>
            <person name="Hyten D.L."/>
            <person name="Song Q."/>
            <person name="Thelen J.J."/>
            <person name="Cheng J."/>
            <person name="Xu D."/>
            <person name="Hellsten U."/>
            <person name="May G.D."/>
            <person name="Yu Y."/>
            <person name="Sakurai T."/>
            <person name="Umezawa T."/>
            <person name="Bhattacharyya M.K."/>
            <person name="Sandhu D."/>
            <person name="Valliyodan B."/>
            <person name="Lindquist E."/>
            <person name="Peto M."/>
            <person name="Grant D."/>
            <person name="Shu S."/>
            <person name="Goodstein D."/>
            <person name="Barry K."/>
            <person name="Futrell-Griggs M."/>
            <person name="Abernathy B."/>
            <person name="Du J."/>
            <person name="Tian Z."/>
            <person name="Zhu L."/>
            <person name="Gill N."/>
            <person name="Joshi T."/>
            <person name="Libault M."/>
            <person name="Sethuraman A."/>
            <person name="Zhang X.-C."/>
            <person name="Shinozaki K."/>
            <person name="Nguyen H.T."/>
            <person name="Wing R.A."/>
            <person name="Cregan P."/>
            <person name="Specht J."/>
            <person name="Grimwood J."/>
            <person name="Rokhsar D."/>
            <person name="Stacey G."/>
            <person name="Shoemaker R.C."/>
            <person name="Jackson S.A."/>
        </authorList>
    </citation>
    <scope>NUCLEOTIDE SEQUENCE [LARGE SCALE GENOMIC DNA]</scope>
    <source>
        <strain evidence="3">cv. Williams 82</strain>
        <tissue evidence="2">Callus</tissue>
    </source>
</reference>
<evidence type="ECO:0000313" key="3">
    <source>
        <dbReference type="EnsemblPlants" id="KRH57754"/>
    </source>
</evidence>
<proteinExistence type="predicted"/>
<reference evidence="2" key="3">
    <citation type="submission" date="2018-07" db="EMBL/GenBank/DDBJ databases">
        <title>WGS assembly of Glycine max.</title>
        <authorList>
            <person name="Schmutz J."/>
            <person name="Cannon S."/>
            <person name="Schlueter J."/>
            <person name="Ma J."/>
            <person name="Mitros T."/>
            <person name="Nelson W."/>
            <person name="Hyten D."/>
            <person name="Song Q."/>
            <person name="Thelen J."/>
            <person name="Cheng J."/>
            <person name="Xu D."/>
            <person name="Hellsten U."/>
            <person name="May G."/>
            <person name="Yu Y."/>
            <person name="Sakurai T."/>
            <person name="Umezawa T."/>
            <person name="Bhattacharyya M."/>
            <person name="Sandhu D."/>
            <person name="Valliyodan B."/>
            <person name="Lindquist E."/>
            <person name="Peto M."/>
            <person name="Grant D."/>
            <person name="Shu S."/>
            <person name="Goodstein D."/>
            <person name="Barry K."/>
            <person name="Futrell-Griggs M."/>
            <person name="Abernathy B."/>
            <person name="Du J."/>
            <person name="Tian Z."/>
            <person name="Zhu L."/>
            <person name="Gill N."/>
            <person name="Joshi T."/>
            <person name="Libault M."/>
            <person name="Sethuraman A."/>
            <person name="Zhang X."/>
            <person name="Shinozaki K."/>
            <person name="Nguyen H."/>
            <person name="Wing R."/>
            <person name="Cregan P."/>
            <person name="Specht J."/>
            <person name="Grimwood J."/>
            <person name="Rokhsar D."/>
            <person name="Stacey G."/>
            <person name="Shoemaker R."/>
            <person name="Jackson S."/>
        </authorList>
    </citation>
    <scope>NUCLEOTIDE SEQUENCE</scope>
    <source>
        <tissue evidence="2">Callus</tissue>
    </source>
</reference>
<organism evidence="2">
    <name type="scientific">Glycine max</name>
    <name type="common">Soybean</name>
    <name type="synonym">Glycine hispida</name>
    <dbReference type="NCBI Taxonomy" id="3847"/>
    <lineage>
        <taxon>Eukaryota</taxon>
        <taxon>Viridiplantae</taxon>
        <taxon>Streptophyta</taxon>
        <taxon>Embryophyta</taxon>
        <taxon>Tracheophyta</taxon>
        <taxon>Spermatophyta</taxon>
        <taxon>Magnoliopsida</taxon>
        <taxon>eudicotyledons</taxon>
        <taxon>Gunneridae</taxon>
        <taxon>Pentapetalae</taxon>
        <taxon>rosids</taxon>
        <taxon>fabids</taxon>
        <taxon>Fabales</taxon>
        <taxon>Fabaceae</taxon>
        <taxon>Papilionoideae</taxon>
        <taxon>50 kb inversion clade</taxon>
        <taxon>NPAAA clade</taxon>
        <taxon>indigoferoid/millettioid clade</taxon>
        <taxon>Phaseoleae</taxon>
        <taxon>Glycine</taxon>
        <taxon>Glycine subgen. Soja</taxon>
    </lineage>
</organism>
<feature type="transmembrane region" description="Helical" evidence="1">
    <location>
        <begin position="32"/>
        <end position="51"/>
    </location>
</feature>
<reference evidence="3" key="2">
    <citation type="submission" date="2018-02" db="UniProtKB">
        <authorList>
            <consortium name="EnsemblPlants"/>
        </authorList>
    </citation>
    <scope>IDENTIFICATION</scope>
    <source>
        <strain evidence="3">Williams 82</strain>
    </source>
</reference>
<dbReference type="ExpressionAtlas" id="A0A0R0JS88">
    <property type="expression patterns" value="baseline"/>
</dbReference>
<keyword evidence="1" id="KW-0472">Membrane</keyword>
<dbReference type="Gramene" id="KRH57754">
    <property type="protein sequence ID" value="KRH57754"/>
    <property type="gene ID" value="GLYMA_05G082100"/>
</dbReference>
<dbReference type="InParanoid" id="A0A0R0JS88"/>
<dbReference type="EnsemblPlants" id="KRH57754">
    <property type="protein sequence ID" value="KRH57754"/>
    <property type="gene ID" value="GLYMA_05G082100"/>
</dbReference>
<gene>
    <name evidence="2" type="ORF">GLYMA_05G082100</name>
</gene>